<dbReference type="InterPro" id="IPR002104">
    <property type="entry name" value="Integrase_catalytic"/>
</dbReference>
<dbReference type="STRING" id="483219.LILAB_08700"/>
<dbReference type="GO" id="GO:0003677">
    <property type="term" value="F:DNA binding"/>
    <property type="evidence" value="ECO:0007669"/>
    <property type="project" value="InterPro"/>
</dbReference>
<dbReference type="EMBL" id="CP002830">
    <property type="protein sequence ID" value="AEI63651.1"/>
    <property type="molecule type" value="Genomic_DNA"/>
</dbReference>
<name>F8CGU2_MYXFH</name>
<feature type="domain" description="Tyr recombinase" evidence="2">
    <location>
        <begin position="1"/>
        <end position="48"/>
    </location>
</feature>
<dbReference type="Pfam" id="PF00589">
    <property type="entry name" value="Phage_integrase"/>
    <property type="match status" value="1"/>
</dbReference>
<dbReference type="SUPFAM" id="SSF56349">
    <property type="entry name" value="DNA breaking-rejoining enzymes"/>
    <property type="match status" value="1"/>
</dbReference>
<dbReference type="PROSITE" id="PS51898">
    <property type="entry name" value="TYR_RECOMBINASE"/>
    <property type="match status" value="1"/>
</dbReference>
<dbReference type="KEGG" id="mfu:LILAB_08700"/>
<dbReference type="HOGENOM" id="CLU_027562_46_0_7"/>
<dbReference type="Proteomes" id="UP000000488">
    <property type="component" value="Chromosome"/>
</dbReference>
<evidence type="ECO:0000313" key="3">
    <source>
        <dbReference type="EMBL" id="AEI63651.1"/>
    </source>
</evidence>
<dbReference type="GO" id="GO:0015074">
    <property type="term" value="P:DNA integration"/>
    <property type="evidence" value="ECO:0007669"/>
    <property type="project" value="InterPro"/>
</dbReference>
<protein>
    <submittedName>
        <fullName evidence="3">Phage integrase</fullName>
    </submittedName>
</protein>
<dbReference type="InterPro" id="IPR013762">
    <property type="entry name" value="Integrase-like_cat_sf"/>
</dbReference>
<dbReference type="AlphaFoldDB" id="F8CGU2"/>
<dbReference type="InterPro" id="IPR011010">
    <property type="entry name" value="DNA_brk_join_enz"/>
</dbReference>
<reference evidence="3 4" key="1">
    <citation type="journal article" date="2011" name="J. Bacteriol.">
        <title>Genome sequence of the halotolerant marine bacterium Myxococcus fulvus HW-1.</title>
        <authorList>
            <person name="Li Z.F."/>
            <person name="Li X."/>
            <person name="Liu H."/>
            <person name="Liu X."/>
            <person name="Han K."/>
            <person name="Wu Z.H."/>
            <person name="Hu W."/>
            <person name="Li F.F."/>
            <person name="Li Y.Z."/>
        </authorList>
    </citation>
    <scope>NUCLEOTIDE SEQUENCE [LARGE SCALE GENOMIC DNA]</scope>
    <source>
        <strain evidence="4">ATCC BAA-855 / HW-1</strain>
    </source>
</reference>
<keyword evidence="1" id="KW-0233">DNA recombination</keyword>
<dbReference type="GO" id="GO:0006310">
    <property type="term" value="P:DNA recombination"/>
    <property type="evidence" value="ECO:0007669"/>
    <property type="project" value="UniProtKB-KW"/>
</dbReference>
<evidence type="ECO:0000259" key="2">
    <source>
        <dbReference type="PROSITE" id="PS51898"/>
    </source>
</evidence>
<evidence type="ECO:0000313" key="4">
    <source>
        <dbReference type="Proteomes" id="UP000000488"/>
    </source>
</evidence>
<accession>F8CGU2</accession>
<dbReference type="Gene3D" id="1.10.443.10">
    <property type="entry name" value="Intergrase catalytic core"/>
    <property type="match status" value="1"/>
</dbReference>
<dbReference type="eggNOG" id="COG4974">
    <property type="taxonomic scope" value="Bacteria"/>
</dbReference>
<gene>
    <name evidence="3" type="ordered locus">LILAB_08700</name>
</gene>
<evidence type="ECO:0000256" key="1">
    <source>
        <dbReference type="ARBA" id="ARBA00023172"/>
    </source>
</evidence>
<proteinExistence type="predicted"/>
<organism evidence="3 4">
    <name type="scientific">Myxococcus fulvus (strain ATCC BAA-855 / HW-1)</name>
    <dbReference type="NCBI Taxonomy" id="483219"/>
    <lineage>
        <taxon>Bacteria</taxon>
        <taxon>Pseudomonadati</taxon>
        <taxon>Myxococcota</taxon>
        <taxon>Myxococcia</taxon>
        <taxon>Myxococcales</taxon>
        <taxon>Cystobacterineae</taxon>
        <taxon>Myxococcaceae</taxon>
        <taxon>Myxococcus</taxon>
    </lineage>
</organism>
<sequence length="65" mass="7194">MLRHSFASHLAMRGVPLKAVQKLLGHASIEMTMGYARLSLDVKKDAVRALEPRPRGTYGAHGMTY</sequence>